<dbReference type="Gene3D" id="6.10.30.10">
    <property type="match status" value="1"/>
</dbReference>
<dbReference type="RefSeq" id="WP_209667471.1">
    <property type="nucleotide sequence ID" value="NZ_JAGGMS010000001.1"/>
</dbReference>
<accession>A0ABS4PYE9</accession>
<evidence type="ECO:0000313" key="3">
    <source>
        <dbReference type="Proteomes" id="UP000741013"/>
    </source>
</evidence>
<sequence>MRTAAHPGLYDPEAEYPTLTGTRCARCERVYFPPLAIGCEACGAPEEQLRPCPVAARGRIHAFARVHRETPFTIAEIQLDDGPLIRALLDVPDPRIGDLVHAVWSADDGEVEPVFRA</sequence>
<keyword evidence="3" id="KW-1185">Reference proteome</keyword>
<feature type="domain" description="ChsH2 rubredoxin-like zinc ribbon" evidence="1">
    <location>
        <begin position="18"/>
        <end position="45"/>
    </location>
</feature>
<dbReference type="Pfam" id="PF12172">
    <property type="entry name" value="zf-ChsH2"/>
    <property type="match status" value="1"/>
</dbReference>
<name>A0ABS4PYE9_9PSEU</name>
<evidence type="ECO:0000259" key="1">
    <source>
        <dbReference type="Pfam" id="PF12172"/>
    </source>
</evidence>
<gene>
    <name evidence="2" type="ORF">JOM49_005981</name>
</gene>
<comment type="caution">
    <text evidence="2">The sequence shown here is derived from an EMBL/GenBank/DDBJ whole genome shotgun (WGS) entry which is preliminary data.</text>
</comment>
<protein>
    <submittedName>
        <fullName evidence="2">OB-fold protein</fullName>
    </submittedName>
</protein>
<organism evidence="2 3">
    <name type="scientific">Amycolatopsis magusensis</name>
    <dbReference type="NCBI Taxonomy" id="882444"/>
    <lineage>
        <taxon>Bacteria</taxon>
        <taxon>Bacillati</taxon>
        <taxon>Actinomycetota</taxon>
        <taxon>Actinomycetes</taxon>
        <taxon>Pseudonocardiales</taxon>
        <taxon>Pseudonocardiaceae</taxon>
        <taxon>Amycolatopsis</taxon>
    </lineage>
</organism>
<reference evidence="2 3" key="1">
    <citation type="submission" date="2021-03" db="EMBL/GenBank/DDBJ databases">
        <title>Sequencing the genomes of 1000 actinobacteria strains.</title>
        <authorList>
            <person name="Klenk H.-P."/>
        </authorList>
    </citation>
    <scope>NUCLEOTIDE SEQUENCE [LARGE SCALE GENOMIC DNA]</scope>
    <source>
        <strain evidence="2 3">DSM 45510</strain>
    </source>
</reference>
<dbReference type="SUPFAM" id="SSF50249">
    <property type="entry name" value="Nucleic acid-binding proteins"/>
    <property type="match status" value="1"/>
</dbReference>
<dbReference type="EMBL" id="JAGGMS010000001">
    <property type="protein sequence ID" value="MBP2184455.1"/>
    <property type="molecule type" value="Genomic_DNA"/>
</dbReference>
<dbReference type="InterPro" id="IPR022002">
    <property type="entry name" value="ChsH2_Znr"/>
</dbReference>
<dbReference type="InterPro" id="IPR012340">
    <property type="entry name" value="NA-bd_OB-fold"/>
</dbReference>
<evidence type="ECO:0000313" key="2">
    <source>
        <dbReference type="EMBL" id="MBP2184455.1"/>
    </source>
</evidence>
<proteinExistence type="predicted"/>
<dbReference type="Proteomes" id="UP000741013">
    <property type="component" value="Unassembled WGS sequence"/>
</dbReference>